<protein>
    <submittedName>
        <fullName evidence="3">Putative sterigmatocystin biosynthesis protein</fullName>
    </submittedName>
</protein>
<evidence type="ECO:0000256" key="1">
    <source>
        <dbReference type="ARBA" id="ARBA00005986"/>
    </source>
</evidence>
<dbReference type="InterPro" id="IPR011008">
    <property type="entry name" value="Dimeric_a/b-barrel"/>
</dbReference>
<evidence type="ECO:0000259" key="2">
    <source>
        <dbReference type="Pfam" id="PF07110"/>
    </source>
</evidence>
<name>A0A5P8H557_9EURO</name>
<evidence type="ECO:0000313" key="3">
    <source>
        <dbReference type="EMBL" id="QFQ50488.1"/>
    </source>
</evidence>
<reference evidence="3" key="1">
    <citation type="submission" date="2019-03" db="EMBL/GenBank/DDBJ databases">
        <title>Apc.LaeA and Apc.VeA of the velvet complex govern secondary metabolism and morphological development in the echinocandin-producing fungus Aspergillus pachycristatus.</title>
        <authorList>
            <person name="Lan N."/>
            <person name="Yue Q."/>
            <person name="An Z."/>
            <person name="Bills G.F."/>
        </authorList>
    </citation>
    <scope>NUCLEOTIDE SEQUENCE</scope>
    <source>
        <strain evidence="3">NRRL 11440</strain>
    </source>
</reference>
<gene>
    <name evidence="3" type="primary">verA</name>
</gene>
<dbReference type="SUPFAM" id="SSF54909">
    <property type="entry name" value="Dimeric alpha+beta barrel"/>
    <property type="match status" value="1"/>
</dbReference>
<dbReference type="Gene3D" id="3.30.70.100">
    <property type="match status" value="1"/>
</dbReference>
<feature type="domain" description="EthD" evidence="2">
    <location>
        <begin position="13"/>
        <end position="100"/>
    </location>
</feature>
<dbReference type="Pfam" id="PF07110">
    <property type="entry name" value="EthD"/>
    <property type="match status" value="1"/>
</dbReference>
<proteinExistence type="inferred from homology"/>
<dbReference type="GO" id="GO:0016491">
    <property type="term" value="F:oxidoreductase activity"/>
    <property type="evidence" value="ECO:0007669"/>
    <property type="project" value="InterPro"/>
</dbReference>
<dbReference type="AlphaFoldDB" id="A0A5P8H557"/>
<accession>A0A5P8H557</accession>
<dbReference type="EMBL" id="MK689407">
    <property type="protein sequence ID" value="QFQ50488.1"/>
    <property type="molecule type" value="Genomic_DNA"/>
</dbReference>
<organism evidence="3">
    <name type="scientific">Aspergillus pachycristatus</name>
    <dbReference type="NCBI Taxonomy" id="1810921"/>
    <lineage>
        <taxon>Eukaryota</taxon>
        <taxon>Fungi</taxon>
        <taxon>Dikarya</taxon>
        <taxon>Ascomycota</taxon>
        <taxon>Pezizomycotina</taxon>
        <taxon>Eurotiomycetes</taxon>
        <taxon>Eurotiomycetidae</taxon>
        <taxon>Eurotiales</taxon>
        <taxon>Aspergillaceae</taxon>
        <taxon>Aspergillus</taxon>
        <taxon>Aspergillus subgen. Nidulantes</taxon>
    </lineage>
</organism>
<sequence length="124" mass="13927">MFTVLILVTRRGDLTPSEFRNHWETEHIPLLQRLGGRAFPVSHTRHYLQQPVTPLAGDSTDLTFDAFAVVQFASQAAFEEFVPVMSSPEVMADEDRFTDRGRMKAVVLGDVRVTRTAEGHGLDI</sequence>
<comment type="similarity">
    <text evidence="1">Belongs to the tpcK family.</text>
</comment>
<dbReference type="InterPro" id="IPR009799">
    <property type="entry name" value="EthD_dom"/>
</dbReference>